<gene>
    <name evidence="1" type="ORF">LCGC14_0964040</name>
</gene>
<reference evidence="1" key="1">
    <citation type="journal article" date="2015" name="Nature">
        <title>Complex archaea that bridge the gap between prokaryotes and eukaryotes.</title>
        <authorList>
            <person name="Spang A."/>
            <person name="Saw J.H."/>
            <person name="Jorgensen S.L."/>
            <person name="Zaremba-Niedzwiedzka K."/>
            <person name="Martijn J."/>
            <person name="Lind A.E."/>
            <person name="van Eijk R."/>
            <person name="Schleper C."/>
            <person name="Guy L."/>
            <person name="Ettema T.J."/>
        </authorList>
    </citation>
    <scope>NUCLEOTIDE SEQUENCE</scope>
</reference>
<sequence length="39" mass="4397">MNPLIYSLDNVEEQTITKIKGIQRLISSIKFATKAVHPV</sequence>
<accession>A0A0F9NDQ4</accession>
<comment type="caution">
    <text evidence="1">The sequence shown here is derived from an EMBL/GenBank/DDBJ whole genome shotgun (WGS) entry which is preliminary data.</text>
</comment>
<proteinExistence type="predicted"/>
<protein>
    <submittedName>
        <fullName evidence="1">Uncharacterized protein</fullName>
    </submittedName>
</protein>
<dbReference type="AlphaFoldDB" id="A0A0F9NDQ4"/>
<dbReference type="EMBL" id="LAZR01003503">
    <property type="protein sequence ID" value="KKN17625.1"/>
    <property type="molecule type" value="Genomic_DNA"/>
</dbReference>
<evidence type="ECO:0000313" key="1">
    <source>
        <dbReference type="EMBL" id="KKN17625.1"/>
    </source>
</evidence>
<name>A0A0F9NDQ4_9ZZZZ</name>
<organism evidence="1">
    <name type="scientific">marine sediment metagenome</name>
    <dbReference type="NCBI Taxonomy" id="412755"/>
    <lineage>
        <taxon>unclassified sequences</taxon>
        <taxon>metagenomes</taxon>
        <taxon>ecological metagenomes</taxon>
    </lineage>
</organism>